<keyword evidence="1" id="KW-1133">Transmembrane helix</keyword>
<sequence length="256" mass="27317">MSYTNPQNAPDAINCYLPQVPGSSQPKHTAEPAKLPQPQLNLAYHPSLLSPRTEFLLDWSLKILGVLAAVLFGIWAPISYNATAEGNDKNDAAQTELVEKLDAMSSQASLAANAQSAVLEEQASLASEMASVKSRIQELAVLRAWEFCDGRAREIDACSELTASVTIGDIITGLASSETATTTFRTSSNLLPSATSSHFPSSGSAPGATKLSLPVILGIVFGSLAVFGIAMGLLVWRNKEAKLKRYEALARNEPHY</sequence>
<dbReference type="OrthoDB" id="3563303at2759"/>
<organism evidence="2 3">
    <name type="scientific">Corynespora cassiicola Philippines</name>
    <dbReference type="NCBI Taxonomy" id="1448308"/>
    <lineage>
        <taxon>Eukaryota</taxon>
        <taxon>Fungi</taxon>
        <taxon>Dikarya</taxon>
        <taxon>Ascomycota</taxon>
        <taxon>Pezizomycotina</taxon>
        <taxon>Dothideomycetes</taxon>
        <taxon>Pleosporomycetidae</taxon>
        <taxon>Pleosporales</taxon>
        <taxon>Corynesporascaceae</taxon>
        <taxon>Corynespora</taxon>
    </lineage>
</organism>
<keyword evidence="1" id="KW-0812">Transmembrane</keyword>
<keyword evidence="3" id="KW-1185">Reference proteome</keyword>
<gene>
    <name evidence="2" type="ORF">BS50DRAFT_674943</name>
</gene>
<accession>A0A2T2NSY4</accession>
<protein>
    <submittedName>
        <fullName evidence="2">Uncharacterized protein</fullName>
    </submittedName>
</protein>
<evidence type="ECO:0000256" key="1">
    <source>
        <dbReference type="SAM" id="Phobius"/>
    </source>
</evidence>
<reference evidence="2 3" key="1">
    <citation type="journal article" date="2018" name="Front. Microbiol.">
        <title>Genome-Wide Analysis of Corynespora cassiicola Leaf Fall Disease Putative Effectors.</title>
        <authorList>
            <person name="Lopez D."/>
            <person name="Ribeiro S."/>
            <person name="Label P."/>
            <person name="Fumanal B."/>
            <person name="Venisse J.S."/>
            <person name="Kohler A."/>
            <person name="de Oliveira R.R."/>
            <person name="Labutti K."/>
            <person name="Lipzen A."/>
            <person name="Lail K."/>
            <person name="Bauer D."/>
            <person name="Ohm R.A."/>
            <person name="Barry K.W."/>
            <person name="Spatafora J."/>
            <person name="Grigoriev I.V."/>
            <person name="Martin F.M."/>
            <person name="Pujade-Renaud V."/>
        </authorList>
    </citation>
    <scope>NUCLEOTIDE SEQUENCE [LARGE SCALE GENOMIC DNA]</scope>
    <source>
        <strain evidence="2 3">Philippines</strain>
    </source>
</reference>
<evidence type="ECO:0000313" key="3">
    <source>
        <dbReference type="Proteomes" id="UP000240883"/>
    </source>
</evidence>
<dbReference type="AlphaFoldDB" id="A0A2T2NSY4"/>
<keyword evidence="1" id="KW-0472">Membrane</keyword>
<dbReference type="EMBL" id="KZ678133">
    <property type="protein sequence ID" value="PSN68555.1"/>
    <property type="molecule type" value="Genomic_DNA"/>
</dbReference>
<proteinExistence type="predicted"/>
<evidence type="ECO:0000313" key="2">
    <source>
        <dbReference type="EMBL" id="PSN68555.1"/>
    </source>
</evidence>
<name>A0A2T2NSY4_CORCC</name>
<dbReference type="Proteomes" id="UP000240883">
    <property type="component" value="Unassembled WGS sequence"/>
</dbReference>
<feature type="transmembrane region" description="Helical" evidence="1">
    <location>
        <begin position="211"/>
        <end position="236"/>
    </location>
</feature>